<feature type="region of interest" description="Disordered" evidence="6">
    <location>
        <begin position="238"/>
        <end position="285"/>
    </location>
</feature>
<dbReference type="GO" id="GO:0005524">
    <property type="term" value="F:ATP binding"/>
    <property type="evidence" value="ECO:0007669"/>
    <property type="project" value="UniProtKB-KW"/>
</dbReference>
<evidence type="ECO:0000256" key="3">
    <source>
        <dbReference type="ARBA" id="ARBA00022741"/>
    </source>
</evidence>
<dbReference type="Proteomes" id="UP001501710">
    <property type="component" value="Unassembled WGS sequence"/>
</dbReference>
<dbReference type="InterPro" id="IPR027417">
    <property type="entry name" value="P-loop_NTPase"/>
</dbReference>
<feature type="domain" description="ABC transporter" evidence="7">
    <location>
        <begin position="3"/>
        <end position="233"/>
    </location>
</feature>
<dbReference type="PANTHER" id="PTHR43820">
    <property type="entry name" value="HIGH-AFFINITY BRANCHED-CHAIN AMINO ACID TRANSPORT ATP-BINDING PROTEIN LIVF"/>
    <property type="match status" value="1"/>
</dbReference>
<dbReference type="Gene3D" id="3.40.50.300">
    <property type="entry name" value="P-loop containing nucleotide triphosphate hydrolases"/>
    <property type="match status" value="1"/>
</dbReference>
<dbReference type="PANTHER" id="PTHR43820:SF4">
    <property type="entry name" value="HIGH-AFFINITY BRANCHED-CHAIN AMINO ACID TRANSPORT ATP-BINDING PROTEIN LIVF"/>
    <property type="match status" value="1"/>
</dbReference>
<dbReference type="CDD" id="cd03224">
    <property type="entry name" value="ABC_TM1139_LivF_branched"/>
    <property type="match status" value="1"/>
</dbReference>
<evidence type="ECO:0000256" key="6">
    <source>
        <dbReference type="SAM" id="MobiDB-lite"/>
    </source>
</evidence>
<evidence type="ECO:0000259" key="7">
    <source>
        <dbReference type="PROSITE" id="PS50893"/>
    </source>
</evidence>
<keyword evidence="2" id="KW-0813">Transport</keyword>
<evidence type="ECO:0000256" key="4">
    <source>
        <dbReference type="ARBA" id="ARBA00022840"/>
    </source>
</evidence>
<dbReference type="InterPro" id="IPR017871">
    <property type="entry name" value="ABC_transporter-like_CS"/>
</dbReference>
<dbReference type="InterPro" id="IPR052156">
    <property type="entry name" value="BCAA_Transport_ATP-bd_LivF"/>
</dbReference>
<keyword evidence="4 8" id="KW-0067">ATP-binding</keyword>
<reference evidence="9" key="1">
    <citation type="journal article" date="2019" name="Int. J. Syst. Evol. Microbiol.">
        <title>The Global Catalogue of Microorganisms (GCM) 10K type strain sequencing project: providing services to taxonomists for standard genome sequencing and annotation.</title>
        <authorList>
            <consortium name="The Broad Institute Genomics Platform"/>
            <consortium name="The Broad Institute Genome Sequencing Center for Infectious Disease"/>
            <person name="Wu L."/>
            <person name="Ma J."/>
        </authorList>
    </citation>
    <scope>NUCLEOTIDE SEQUENCE [LARGE SCALE GENOMIC DNA]</scope>
    <source>
        <strain evidence="9">JCM 17440</strain>
    </source>
</reference>
<dbReference type="EMBL" id="BAABAS010000005">
    <property type="protein sequence ID" value="GAA4230785.1"/>
    <property type="molecule type" value="Genomic_DNA"/>
</dbReference>
<sequence length="285" mass="29904">MLLEIDDIHVHYGKIAALKGISVSVEQGEIVTLIGANGAGKTTTLKTVSGLRSLSSGAVRFDGRDISRMPGHKRVLAGIGQAPEGRGIFPGMTVEENLLMGAYARKDDSSKELAEAYELFPRLAERRTQAGGTMSGGEQQMLAIGRALMAKPKVLLLDEPSMGLAPMLVQQIFSIIQEINRRGTTVLLVEQNAQQALQVAHRAYVLETGRVVKSAPAGELLDDPQVRAAYLGGASGENLAPAPDVASADSDTASADSDTASADSDAASAKSDVATAETTEESEED</sequence>
<evidence type="ECO:0000256" key="5">
    <source>
        <dbReference type="ARBA" id="ARBA00022970"/>
    </source>
</evidence>
<keyword evidence="3" id="KW-0547">Nucleotide-binding</keyword>
<evidence type="ECO:0000256" key="1">
    <source>
        <dbReference type="ARBA" id="ARBA00005417"/>
    </source>
</evidence>
<organism evidence="8 9">
    <name type="scientific">Actinomadura meridiana</name>
    <dbReference type="NCBI Taxonomy" id="559626"/>
    <lineage>
        <taxon>Bacteria</taxon>
        <taxon>Bacillati</taxon>
        <taxon>Actinomycetota</taxon>
        <taxon>Actinomycetes</taxon>
        <taxon>Streptosporangiales</taxon>
        <taxon>Thermomonosporaceae</taxon>
        <taxon>Actinomadura</taxon>
    </lineage>
</organism>
<dbReference type="PROSITE" id="PS50893">
    <property type="entry name" value="ABC_TRANSPORTER_2"/>
    <property type="match status" value="1"/>
</dbReference>
<feature type="compositionally biased region" description="Low complexity" evidence="6">
    <location>
        <begin position="240"/>
        <end position="277"/>
    </location>
</feature>
<comment type="similarity">
    <text evidence="1">Belongs to the ABC transporter superfamily.</text>
</comment>
<dbReference type="PROSITE" id="PS00211">
    <property type="entry name" value="ABC_TRANSPORTER_1"/>
    <property type="match status" value="1"/>
</dbReference>
<dbReference type="RefSeq" id="WP_344895141.1">
    <property type="nucleotide sequence ID" value="NZ_BAABAS010000005.1"/>
</dbReference>
<dbReference type="InterPro" id="IPR030660">
    <property type="entry name" value="ABC_branched_ATPase_LivF/BraG"/>
</dbReference>
<accession>A0ABP8BZ68</accession>
<dbReference type="SMART" id="SM00382">
    <property type="entry name" value="AAA"/>
    <property type="match status" value="1"/>
</dbReference>
<comment type="caution">
    <text evidence="8">The sequence shown here is derived from an EMBL/GenBank/DDBJ whole genome shotgun (WGS) entry which is preliminary data.</text>
</comment>
<keyword evidence="5" id="KW-0029">Amino-acid transport</keyword>
<gene>
    <name evidence="8" type="ORF">GCM10022254_26440</name>
</gene>
<dbReference type="SUPFAM" id="SSF52540">
    <property type="entry name" value="P-loop containing nucleoside triphosphate hydrolases"/>
    <property type="match status" value="1"/>
</dbReference>
<dbReference type="InterPro" id="IPR003593">
    <property type="entry name" value="AAA+_ATPase"/>
</dbReference>
<protein>
    <submittedName>
        <fullName evidence="8">ABC transporter ATP-binding protein</fullName>
    </submittedName>
</protein>
<evidence type="ECO:0000256" key="2">
    <source>
        <dbReference type="ARBA" id="ARBA00022448"/>
    </source>
</evidence>
<dbReference type="PIRSF" id="PIRSF039137">
    <property type="entry name" value="ABC_branched_ATPase"/>
    <property type="match status" value="1"/>
</dbReference>
<dbReference type="InterPro" id="IPR003439">
    <property type="entry name" value="ABC_transporter-like_ATP-bd"/>
</dbReference>
<dbReference type="Pfam" id="PF00005">
    <property type="entry name" value="ABC_tran"/>
    <property type="match status" value="1"/>
</dbReference>
<evidence type="ECO:0000313" key="9">
    <source>
        <dbReference type="Proteomes" id="UP001501710"/>
    </source>
</evidence>
<proteinExistence type="inferred from homology"/>
<name>A0ABP8BZ68_9ACTN</name>
<evidence type="ECO:0000313" key="8">
    <source>
        <dbReference type="EMBL" id="GAA4230785.1"/>
    </source>
</evidence>
<keyword evidence="9" id="KW-1185">Reference proteome</keyword>